<dbReference type="GO" id="GO:0016874">
    <property type="term" value="F:ligase activity"/>
    <property type="evidence" value="ECO:0007669"/>
    <property type="project" value="UniProtKB-KW"/>
</dbReference>
<comment type="cofactor">
    <cofactor evidence="1">
        <name>a divalent metal cation</name>
        <dbReference type="ChEBI" id="CHEBI:60240"/>
    </cofactor>
</comment>
<sequence>MENLNCYGIVMKDKLSIVLSSTLLLSAEAAWATGVVEPPIALAQSYQQGLALDHYLVSEKLDGMRAYWDGERLLSRAGNPIAAPDWFTAELPKEPLDGELWLGRGQFEALMAVVRDRIPDEAAWRSVRFMLFDLPSQPLPFEQRYRLLAERVEQWGLPHLELVRHEPVASDLSLDLRLAAISEAGGEGLMLRHRQSLYRPGRGAGLLKYKAYEDSEAVVIAQLPGKGKYEGMMGSLLVEDPQGRRFKIGSGFSDAQRRTPPAVGSVVTYRFNGRTGSGLPRFARFERVFISL</sequence>
<dbReference type="EMBL" id="BAABJZ010000006">
    <property type="protein sequence ID" value="GAA4874262.1"/>
    <property type="molecule type" value="Genomic_DNA"/>
</dbReference>
<feature type="domain" description="ATP-dependent DNA ligase family profile" evidence="7">
    <location>
        <begin position="140"/>
        <end position="238"/>
    </location>
</feature>
<evidence type="ECO:0000256" key="1">
    <source>
        <dbReference type="ARBA" id="ARBA00001968"/>
    </source>
</evidence>
<dbReference type="Gene3D" id="3.30.470.30">
    <property type="entry name" value="DNA ligase/mRNA capping enzyme"/>
    <property type="match status" value="1"/>
</dbReference>
<keyword evidence="4" id="KW-0227">DNA damage</keyword>
<evidence type="ECO:0000256" key="4">
    <source>
        <dbReference type="ARBA" id="ARBA00022763"/>
    </source>
</evidence>
<organism evidence="8 9">
    <name type="scientific">Ferrimonas pelagia</name>
    <dbReference type="NCBI Taxonomy" id="1177826"/>
    <lineage>
        <taxon>Bacteria</taxon>
        <taxon>Pseudomonadati</taxon>
        <taxon>Pseudomonadota</taxon>
        <taxon>Gammaproteobacteria</taxon>
        <taxon>Alteromonadales</taxon>
        <taxon>Ferrimonadaceae</taxon>
        <taxon>Ferrimonas</taxon>
    </lineage>
</organism>
<dbReference type="Gene3D" id="2.40.50.140">
    <property type="entry name" value="Nucleic acid-binding proteins"/>
    <property type="match status" value="1"/>
</dbReference>
<dbReference type="Proteomes" id="UP001499988">
    <property type="component" value="Unassembled WGS sequence"/>
</dbReference>
<dbReference type="CDD" id="cd08041">
    <property type="entry name" value="OBF_kDNA_ligase_like"/>
    <property type="match status" value="1"/>
</dbReference>
<evidence type="ECO:0000256" key="6">
    <source>
        <dbReference type="ARBA" id="ARBA00034003"/>
    </source>
</evidence>
<evidence type="ECO:0000256" key="5">
    <source>
        <dbReference type="ARBA" id="ARBA00023204"/>
    </source>
</evidence>
<dbReference type="InterPro" id="IPR012340">
    <property type="entry name" value="NA-bd_OB-fold"/>
</dbReference>
<keyword evidence="9" id="KW-1185">Reference proteome</keyword>
<accession>A0ABP9EBR6</accession>
<dbReference type="SUPFAM" id="SSF56091">
    <property type="entry name" value="DNA ligase/mRNA capping enzyme, catalytic domain"/>
    <property type="match status" value="1"/>
</dbReference>
<dbReference type="Gene3D" id="3.30.1490.70">
    <property type="match status" value="1"/>
</dbReference>
<dbReference type="PROSITE" id="PS50160">
    <property type="entry name" value="DNA_LIGASE_A3"/>
    <property type="match status" value="1"/>
</dbReference>
<gene>
    <name evidence="8" type="ORF">GCM10023333_03940</name>
</gene>
<dbReference type="CDD" id="cd07896">
    <property type="entry name" value="Adenylation_kDNA_ligase_like"/>
    <property type="match status" value="1"/>
</dbReference>
<dbReference type="InterPro" id="IPR012310">
    <property type="entry name" value="DNA_ligase_ATP-dep_cent"/>
</dbReference>
<dbReference type="InterPro" id="IPR050326">
    <property type="entry name" value="NAD_dep_DNA_ligaseB"/>
</dbReference>
<dbReference type="InterPro" id="IPR029319">
    <property type="entry name" value="DNA_ligase_OB"/>
</dbReference>
<name>A0ABP9EBR6_9GAMM</name>
<comment type="catalytic activity">
    <reaction evidence="6">
        <text>ATP + (deoxyribonucleotide)n-3'-hydroxyl + 5'-phospho-(deoxyribonucleotide)m = (deoxyribonucleotide)n+m + AMP + diphosphate.</text>
        <dbReference type="EC" id="6.5.1.1"/>
    </reaction>
</comment>
<keyword evidence="2 8" id="KW-0436">Ligase</keyword>
<comment type="caution">
    <text evidence="8">The sequence shown here is derived from an EMBL/GenBank/DDBJ whole genome shotgun (WGS) entry which is preliminary data.</text>
</comment>
<dbReference type="SUPFAM" id="SSF50249">
    <property type="entry name" value="Nucleic acid-binding proteins"/>
    <property type="match status" value="1"/>
</dbReference>
<keyword evidence="5" id="KW-0234">DNA repair</keyword>
<keyword evidence="3" id="KW-0235">DNA replication</keyword>
<dbReference type="Pfam" id="PF14743">
    <property type="entry name" value="DNA_ligase_OB_2"/>
    <property type="match status" value="1"/>
</dbReference>
<evidence type="ECO:0000259" key="7">
    <source>
        <dbReference type="PROSITE" id="PS50160"/>
    </source>
</evidence>
<evidence type="ECO:0000256" key="3">
    <source>
        <dbReference type="ARBA" id="ARBA00022705"/>
    </source>
</evidence>
<dbReference type="PANTHER" id="PTHR47810">
    <property type="entry name" value="DNA LIGASE"/>
    <property type="match status" value="1"/>
</dbReference>
<proteinExistence type="predicted"/>
<evidence type="ECO:0000313" key="9">
    <source>
        <dbReference type="Proteomes" id="UP001499988"/>
    </source>
</evidence>
<evidence type="ECO:0000256" key="2">
    <source>
        <dbReference type="ARBA" id="ARBA00022598"/>
    </source>
</evidence>
<protein>
    <submittedName>
        <fullName evidence="8">DNA ligase</fullName>
    </submittedName>
</protein>
<evidence type="ECO:0000313" key="8">
    <source>
        <dbReference type="EMBL" id="GAA4874262.1"/>
    </source>
</evidence>
<dbReference type="PANTHER" id="PTHR47810:SF1">
    <property type="entry name" value="DNA LIGASE B"/>
    <property type="match status" value="1"/>
</dbReference>
<dbReference type="NCBIfam" id="NF006592">
    <property type="entry name" value="PRK09125.1"/>
    <property type="match status" value="1"/>
</dbReference>
<reference evidence="9" key="1">
    <citation type="journal article" date="2019" name="Int. J. Syst. Evol. Microbiol.">
        <title>The Global Catalogue of Microorganisms (GCM) 10K type strain sequencing project: providing services to taxonomists for standard genome sequencing and annotation.</title>
        <authorList>
            <consortium name="The Broad Institute Genomics Platform"/>
            <consortium name="The Broad Institute Genome Sequencing Center for Infectious Disease"/>
            <person name="Wu L."/>
            <person name="Ma J."/>
        </authorList>
    </citation>
    <scope>NUCLEOTIDE SEQUENCE [LARGE SCALE GENOMIC DNA]</scope>
    <source>
        <strain evidence="9">JCM 18401</strain>
    </source>
</reference>